<dbReference type="Proteomes" id="UP000015388">
    <property type="component" value="Chromosome"/>
</dbReference>
<dbReference type="RefSeq" id="WP_020933422.1">
    <property type="nucleotide sequence ID" value="NC_021915.1"/>
</dbReference>
<reference evidence="2 3" key="1">
    <citation type="submission" date="2012-11" db="EMBL/GenBank/DDBJ databases">
        <title>The complete genome sequence of Corynebacterium maris Coryn-1 (=DSM 45190).</title>
        <authorList>
            <person name="Schaffert L."/>
            <person name="Albersmeier A."/>
            <person name="Kalinowski J."/>
            <person name="Ruckert C."/>
        </authorList>
    </citation>
    <scope>NUCLEOTIDE SEQUENCE [LARGE SCALE GENOMIC DNA]</scope>
    <source>
        <strain evidence="3">Coryn-1</strain>
    </source>
</reference>
<dbReference type="PANTHER" id="PTHR36456">
    <property type="entry name" value="UPF0232 PROTEIN SCO3875"/>
    <property type="match status" value="1"/>
</dbReference>
<dbReference type="KEGG" id="cmd:B841_00020"/>
<dbReference type="PATRIC" id="fig|1224163.3.peg.4"/>
<dbReference type="AlphaFoldDB" id="S5SR90"/>
<feature type="region of interest" description="Disordered" evidence="1">
    <location>
        <begin position="26"/>
        <end position="67"/>
    </location>
</feature>
<name>S5SR90_9CORY</name>
<evidence type="ECO:0000313" key="3">
    <source>
        <dbReference type="Proteomes" id="UP000015388"/>
    </source>
</evidence>
<evidence type="ECO:0000313" key="2">
    <source>
        <dbReference type="EMBL" id="AGS33487.1"/>
    </source>
</evidence>
<dbReference type="PANTHER" id="PTHR36456:SF1">
    <property type="entry name" value="UPF0232 PROTEIN SCO3875"/>
    <property type="match status" value="1"/>
</dbReference>
<dbReference type="eggNOG" id="COG5512">
    <property type="taxonomic scope" value="Bacteria"/>
</dbReference>
<protein>
    <submittedName>
        <fullName evidence="2">Uncharacterized protein</fullName>
    </submittedName>
</protein>
<sequence>MTPESQEQKEPETDAVDAAFENMREVARRRGGRVPDLAAQGRSVRPRRSVAKPLAARDASTSGEEAAGPVIPGFTQFADLAGADRRAVLGTRGYWRAGSLGRPSGPDGRRMRRSYSVPRLGAVLGKEIEDRGWEHDLAAGWVTNHWAELVGEKIAQHTTIEMIKDKKVFITCDSTAWATNLKYMQRTILQQIAAKVGPDVIVALRIYGPQTKSWRKGPLHVKGRGPRDTYG</sequence>
<keyword evidence="3" id="KW-1185">Reference proteome</keyword>
<dbReference type="InterPro" id="IPR007922">
    <property type="entry name" value="DciA-like"/>
</dbReference>
<dbReference type="HOGENOM" id="CLU_087206_1_0_11"/>
<dbReference type="Pfam" id="PF05258">
    <property type="entry name" value="DciA"/>
    <property type="match status" value="1"/>
</dbReference>
<gene>
    <name evidence="2" type="ORF">B841_00020</name>
</gene>
<accession>S5SR90</accession>
<evidence type="ECO:0000256" key="1">
    <source>
        <dbReference type="SAM" id="MobiDB-lite"/>
    </source>
</evidence>
<dbReference type="STRING" id="1224163.B841_00020"/>
<organism evidence="2 3">
    <name type="scientific">Corynebacterium maris DSM 45190</name>
    <dbReference type="NCBI Taxonomy" id="1224163"/>
    <lineage>
        <taxon>Bacteria</taxon>
        <taxon>Bacillati</taxon>
        <taxon>Actinomycetota</taxon>
        <taxon>Actinomycetes</taxon>
        <taxon>Mycobacteriales</taxon>
        <taxon>Corynebacteriaceae</taxon>
        <taxon>Corynebacterium</taxon>
    </lineage>
</organism>
<dbReference type="EMBL" id="CP003924">
    <property type="protein sequence ID" value="AGS33487.1"/>
    <property type="molecule type" value="Genomic_DNA"/>
</dbReference>
<proteinExistence type="predicted"/>